<evidence type="ECO:0000256" key="7">
    <source>
        <dbReference type="ARBA" id="ARBA00023157"/>
    </source>
</evidence>
<keyword evidence="7" id="KW-1015">Disulfide bond</keyword>
<evidence type="ECO:0000256" key="6">
    <source>
        <dbReference type="ARBA" id="ARBA00023002"/>
    </source>
</evidence>
<evidence type="ECO:0000256" key="13">
    <source>
        <dbReference type="PIRSR" id="PIRSR000239-1"/>
    </source>
</evidence>
<dbReference type="InterPro" id="IPR024706">
    <property type="entry name" value="Peroxiredoxin_AhpC-typ"/>
</dbReference>
<evidence type="ECO:0000256" key="1">
    <source>
        <dbReference type="ARBA" id="ARBA00003330"/>
    </source>
</evidence>
<dbReference type="STRING" id="1317122.ATO12_18985"/>
<evidence type="ECO:0000259" key="14">
    <source>
        <dbReference type="PROSITE" id="PS51352"/>
    </source>
</evidence>
<evidence type="ECO:0000256" key="8">
    <source>
        <dbReference type="ARBA" id="ARBA00023284"/>
    </source>
</evidence>
<evidence type="ECO:0000256" key="4">
    <source>
        <dbReference type="ARBA" id="ARBA00022559"/>
    </source>
</evidence>
<evidence type="ECO:0000256" key="12">
    <source>
        <dbReference type="ARBA" id="ARBA00049091"/>
    </source>
</evidence>
<feature type="active site" description="Cysteine sulfenic acid (-SOH) intermediate; for peroxidase activity" evidence="13">
    <location>
        <position position="46"/>
    </location>
</feature>
<dbReference type="InterPro" id="IPR036249">
    <property type="entry name" value="Thioredoxin-like_sf"/>
</dbReference>
<gene>
    <name evidence="15" type="ORF">ATO12_18985</name>
</gene>
<comment type="caution">
    <text evidence="15">The sequence shown here is derived from an EMBL/GenBank/DDBJ whole genome shotgun (WGS) entry which is preliminary data.</text>
</comment>
<keyword evidence="6" id="KW-0560">Oxidoreductase</keyword>
<keyword evidence="4" id="KW-0575">Peroxidase</keyword>
<dbReference type="Proteomes" id="UP000023541">
    <property type="component" value="Unassembled WGS sequence"/>
</dbReference>
<dbReference type="GO" id="GO:0045454">
    <property type="term" value="P:cell redox homeostasis"/>
    <property type="evidence" value="ECO:0007669"/>
    <property type="project" value="TreeGrafter"/>
</dbReference>
<dbReference type="PANTHER" id="PTHR42801:SF4">
    <property type="entry name" value="AHPC_TSA FAMILY PROTEIN"/>
    <property type="match status" value="1"/>
</dbReference>
<dbReference type="PIRSF" id="PIRSF000239">
    <property type="entry name" value="AHPC"/>
    <property type="match status" value="1"/>
</dbReference>
<dbReference type="PROSITE" id="PS51352">
    <property type="entry name" value="THIOREDOXIN_2"/>
    <property type="match status" value="1"/>
</dbReference>
<evidence type="ECO:0000256" key="5">
    <source>
        <dbReference type="ARBA" id="ARBA00022862"/>
    </source>
</evidence>
<dbReference type="FunFam" id="3.40.30.10:FF:000007">
    <property type="entry name" value="Thioredoxin-dependent thiol peroxidase"/>
    <property type="match status" value="1"/>
</dbReference>
<reference evidence="15 16" key="1">
    <citation type="submission" date="2014-04" db="EMBL/GenBank/DDBJ databases">
        <title>Aquimarina sp. 22II-S11-z7 Genome Sequencing.</title>
        <authorList>
            <person name="Lai Q."/>
        </authorList>
    </citation>
    <scope>NUCLEOTIDE SEQUENCE [LARGE SCALE GENOMIC DNA]</scope>
    <source>
        <strain evidence="15 16">22II-S11-z7</strain>
    </source>
</reference>
<dbReference type="Pfam" id="PF00578">
    <property type="entry name" value="AhpC-TSA"/>
    <property type="match status" value="1"/>
</dbReference>
<accession>A0A023BSW9</accession>
<name>A0A023BSW9_9FLAO</name>
<dbReference type="GO" id="GO:0034599">
    <property type="term" value="P:cellular response to oxidative stress"/>
    <property type="evidence" value="ECO:0007669"/>
    <property type="project" value="TreeGrafter"/>
</dbReference>
<evidence type="ECO:0000256" key="10">
    <source>
        <dbReference type="ARBA" id="ARBA00038489"/>
    </source>
</evidence>
<dbReference type="CDD" id="cd03017">
    <property type="entry name" value="PRX_BCP"/>
    <property type="match status" value="1"/>
</dbReference>
<evidence type="ECO:0000256" key="9">
    <source>
        <dbReference type="ARBA" id="ARBA00032824"/>
    </source>
</evidence>
<dbReference type="AlphaFoldDB" id="A0A023BSW9"/>
<dbReference type="EC" id="1.11.1.24" evidence="3"/>
<comment type="subunit">
    <text evidence="2">Monomer.</text>
</comment>
<dbReference type="OrthoDB" id="9812811at2"/>
<keyword evidence="5" id="KW-0049">Antioxidant</keyword>
<dbReference type="PANTHER" id="PTHR42801">
    <property type="entry name" value="THIOREDOXIN-DEPENDENT PEROXIDE REDUCTASE"/>
    <property type="match status" value="1"/>
</dbReference>
<keyword evidence="16" id="KW-1185">Reference proteome</keyword>
<dbReference type="eggNOG" id="COG1225">
    <property type="taxonomic scope" value="Bacteria"/>
</dbReference>
<protein>
    <recommendedName>
        <fullName evidence="3">thioredoxin-dependent peroxiredoxin</fullName>
        <ecNumber evidence="3">1.11.1.24</ecNumber>
    </recommendedName>
    <alternativeName>
        <fullName evidence="9">Thioredoxin peroxidase</fullName>
    </alternativeName>
    <alternativeName>
        <fullName evidence="11">Thioredoxin-dependent peroxiredoxin Bcp</fullName>
    </alternativeName>
</protein>
<dbReference type="InterPro" id="IPR000866">
    <property type="entry name" value="AhpC/TSA"/>
</dbReference>
<dbReference type="RefSeq" id="WP_034242861.1">
    <property type="nucleotide sequence ID" value="NZ_AQRA01000006.1"/>
</dbReference>
<keyword evidence="8" id="KW-0676">Redox-active center</keyword>
<comment type="function">
    <text evidence="1">Thiol-specific peroxidase that catalyzes the reduction of hydrogen peroxide and organic hydroperoxides to water and alcohols, respectively. Plays a role in cell protection against oxidative stress by detoxifying peroxides and as sensor of hydrogen peroxide-mediated signaling events.</text>
</comment>
<evidence type="ECO:0000256" key="2">
    <source>
        <dbReference type="ARBA" id="ARBA00011245"/>
    </source>
</evidence>
<dbReference type="InterPro" id="IPR013766">
    <property type="entry name" value="Thioredoxin_domain"/>
</dbReference>
<feature type="domain" description="Thioredoxin" evidence="14">
    <location>
        <begin position="3"/>
        <end position="152"/>
    </location>
</feature>
<dbReference type="GO" id="GO:0005737">
    <property type="term" value="C:cytoplasm"/>
    <property type="evidence" value="ECO:0007669"/>
    <property type="project" value="TreeGrafter"/>
</dbReference>
<evidence type="ECO:0000313" key="15">
    <source>
        <dbReference type="EMBL" id="EZH73097.1"/>
    </source>
</evidence>
<evidence type="ECO:0000256" key="11">
    <source>
        <dbReference type="ARBA" id="ARBA00042639"/>
    </source>
</evidence>
<evidence type="ECO:0000256" key="3">
    <source>
        <dbReference type="ARBA" id="ARBA00013017"/>
    </source>
</evidence>
<comment type="similarity">
    <text evidence="10">Belongs to the peroxiredoxin family. BCP/PrxQ subfamily.</text>
</comment>
<proteinExistence type="inferred from homology"/>
<dbReference type="Gene3D" id="3.40.30.10">
    <property type="entry name" value="Glutaredoxin"/>
    <property type="match status" value="1"/>
</dbReference>
<sequence>MGLQVGDKVPEFIATNDKGEHFLSSDIIGKKNLVLYFYPKNFTPGCTKEACNFRDSYVDFENLGVEVIGISADSIKSHTRFKNTYKLPFMFLSDSNGELRKLFGVKSEVLGLLPGRETYVIDEKGIIQLKFNSMKASEHVSKALEKIKEIVNE</sequence>
<comment type="catalytic activity">
    <reaction evidence="12">
        <text>a hydroperoxide + [thioredoxin]-dithiol = an alcohol + [thioredoxin]-disulfide + H2O</text>
        <dbReference type="Rhea" id="RHEA:62620"/>
        <dbReference type="Rhea" id="RHEA-COMP:10698"/>
        <dbReference type="Rhea" id="RHEA-COMP:10700"/>
        <dbReference type="ChEBI" id="CHEBI:15377"/>
        <dbReference type="ChEBI" id="CHEBI:29950"/>
        <dbReference type="ChEBI" id="CHEBI:30879"/>
        <dbReference type="ChEBI" id="CHEBI:35924"/>
        <dbReference type="ChEBI" id="CHEBI:50058"/>
        <dbReference type="EC" id="1.11.1.24"/>
    </reaction>
</comment>
<dbReference type="EMBL" id="AQRA01000006">
    <property type="protein sequence ID" value="EZH73097.1"/>
    <property type="molecule type" value="Genomic_DNA"/>
</dbReference>
<dbReference type="SUPFAM" id="SSF52833">
    <property type="entry name" value="Thioredoxin-like"/>
    <property type="match status" value="1"/>
</dbReference>
<evidence type="ECO:0000313" key="16">
    <source>
        <dbReference type="Proteomes" id="UP000023541"/>
    </source>
</evidence>
<organism evidence="15 16">
    <name type="scientific">Aquimarina atlantica</name>
    <dbReference type="NCBI Taxonomy" id="1317122"/>
    <lineage>
        <taxon>Bacteria</taxon>
        <taxon>Pseudomonadati</taxon>
        <taxon>Bacteroidota</taxon>
        <taxon>Flavobacteriia</taxon>
        <taxon>Flavobacteriales</taxon>
        <taxon>Flavobacteriaceae</taxon>
        <taxon>Aquimarina</taxon>
    </lineage>
</organism>
<dbReference type="GO" id="GO:0008379">
    <property type="term" value="F:thioredoxin peroxidase activity"/>
    <property type="evidence" value="ECO:0007669"/>
    <property type="project" value="TreeGrafter"/>
</dbReference>
<dbReference type="InterPro" id="IPR050924">
    <property type="entry name" value="Peroxiredoxin_BCP/PrxQ"/>
</dbReference>